<keyword evidence="2" id="KW-0347">Helicase</keyword>
<dbReference type="PANTHER" id="PTHR30595">
    <property type="entry name" value="GLPR-RELATED TRANSCRIPTIONAL REPRESSOR"/>
    <property type="match status" value="1"/>
</dbReference>
<dbReference type="InterPro" id="IPR011991">
    <property type="entry name" value="ArsR-like_HTH"/>
</dbReference>
<dbReference type="Proteomes" id="UP000064844">
    <property type="component" value="Chromosome"/>
</dbReference>
<dbReference type="KEGG" id="ibu:IB211_02477"/>
<dbReference type="AlphaFoldDB" id="A0A0S2W697"/>
<name>A0A0S2W697_9FIRM</name>
<dbReference type="Pfam" id="PF04326">
    <property type="entry name" value="SLFN_AlbA_2"/>
    <property type="match status" value="1"/>
</dbReference>
<dbReference type="Gene3D" id="3.30.565.60">
    <property type="match status" value="1"/>
</dbReference>
<dbReference type="InterPro" id="IPR036388">
    <property type="entry name" value="WH-like_DNA-bd_sf"/>
</dbReference>
<gene>
    <name evidence="2" type="ORF">IB211_02477</name>
</gene>
<dbReference type="InterPro" id="IPR007421">
    <property type="entry name" value="Schlafen_AlbA_2_dom"/>
</dbReference>
<protein>
    <submittedName>
        <fullName evidence="2">ATP-dependent DNA helicase</fullName>
    </submittedName>
</protein>
<accession>A0A0S2W697</accession>
<keyword evidence="2" id="KW-0547">Nucleotide-binding</keyword>
<dbReference type="EMBL" id="CP011307">
    <property type="protein sequence ID" value="ALP94868.1"/>
    <property type="molecule type" value="Genomic_DNA"/>
</dbReference>
<dbReference type="InterPro" id="IPR036390">
    <property type="entry name" value="WH_DNA-bd_sf"/>
</dbReference>
<dbReference type="Gene3D" id="1.10.10.10">
    <property type="entry name" value="Winged helix-like DNA-binding domain superfamily/Winged helix DNA-binding domain"/>
    <property type="match status" value="1"/>
</dbReference>
<dbReference type="Pfam" id="PF13749">
    <property type="entry name" value="HATPase_c_4"/>
    <property type="match status" value="1"/>
</dbReference>
<proteinExistence type="predicted"/>
<dbReference type="GO" id="GO:0004386">
    <property type="term" value="F:helicase activity"/>
    <property type="evidence" value="ECO:0007669"/>
    <property type="project" value="UniProtKB-KW"/>
</dbReference>
<reference evidence="2 3" key="1">
    <citation type="journal article" date="2015" name="Nat. Commun.">
        <title>Production of butyrate from lysine and the Amadori product fructoselysine by a human gut commensal.</title>
        <authorList>
            <person name="Bui T.P."/>
            <person name="Ritari J."/>
            <person name="Boeren S."/>
            <person name="de Waard P."/>
            <person name="Plugge C.M."/>
            <person name="de Vos W.M."/>
        </authorList>
    </citation>
    <scope>NUCLEOTIDE SEQUENCE [LARGE SCALE GENOMIC DNA]</scope>
    <source>
        <strain evidence="2 3">AF211</strain>
    </source>
</reference>
<keyword evidence="2" id="KW-0378">Hydrolase</keyword>
<evidence type="ECO:0000259" key="1">
    <source>
        <dbReference type="Pfam" id="PF04326"/>
    </source>
</evidence>
<dbReference type="RefSeq" id="WP_058118197.1">
    <property type="nucleotide sequence ID" value="NZ_CP011307.1"/>
</dbReference>
<dbReference type="CDD" id="cd00090">
    <property type="entry name" value="HTH_ARSR"/>
    <property type="match status" value="1"/>
</dbReference>
<dbReference type="Gene3D" id="3.30.950.30">
    <property type="entry name" value="Schlafen, AAA domain"/>
    <property type="match status" value="1"/>
</dbReference>
<dbReference type="InterPro" id="IPR038475">
    <property type="entry name" value="RecG_C_sf"/>
</dbReference>
<dbReference type="PATRIC" id="fig|1297617.4.peg.2548"/>
<evidence type="ECO:0000313" key="3">
    <source>
        <dbReference type="Proteomes" id="UP000064844"/>
    </source>
</evidence>
<sequence>MIENKTTEFKREYVDDIKYAIVAFANTDGGKIYIGVNDDGSVRGIENTDAVMLRITNMIRDSIRPDVTMFTECAIETIEEKPVVVLTVQRGTARPYYLAGKGIRPEGVYVRQSASSVPASETAILNMIKETSGDRYEDARSINQQLTFEKTESYFAKRSLPFGDQQKRTLNIIGSDGTYTNLGMLLSDQCVHTIKLAVFDGSKKSVFRDRKELSGSLLTQLEDAYSYIDQFNHTRAEFEGLERIDRRDYPSEALREALLNAITHRDYSFSGSTLISIFDDRIEFVTIGGLVRGLTFDDIMLGVSALRNPNLANVFYRLKLIEAYGTGILKINESYADFAVKPQFEVTDNAFKITLPNINYAGARKDVTATAPLKVADKAERREILLRLAGKQGYIIRKDVEAELKVSQATAILILRDMVEKGLLIKEGSGKQQKYRIAE</sequence>
<reference evidence="3" key="2">
    <citation type="submission" date="2015-04" db="EMBL/GenBank/DDBJ databases">
        <title>A butyrogenic pathway from the amino acid lysine in a human gut commensal.</title>
        <authorList>
            <person name="de Vos W.M."/>
            <person name="Bui N.T.P."/>
            <person name="Plugge C.M."/>
            <person name="Ritari J."/>
        </authorList>
    </citation>
    <scope>NUCLEOTIDE SEQUENCE [LARGE SCALE GENOMIC DNA]</scope>
    <source>
        <strain evidence="3">AF211</strain>
    </source>
</reference>
<organism evidence="2 3">
    <name type="scientific">Intestinimonas butyriciproducens</name>
    <dbReference type="NCBI Taxonomy" id="1297617"/>
    <lineage>
        <taxon>Bacteria</taxon>
        <taxon>Bacillati</taxon>
        <taxon>Bacillota</taxon>
        <taxon>Clostridia</taxon>
        <taxon>Eubacteriales</taxon>
        <taxon>Intestinimonas</taxon>
    </lineage>
</organism>
<dbReference type="STRING" id="1297617.IB211_02477"/>
<feature type="domain" description="Schlafen AlbA-2" evidence="1">
    <location>
        <begin position="3"/>
        <end position="119"/>
    </location>
</feature>
<keyword evidence="3" id="KW-1185">Reference proteome</keyword>
<dbReference type="PANTHER" id="PTHR30595:SF6">
    <property type="entry name" value="SCHLAFEN ALBA-2 DOMAIN-CONTAINING PROTEIN"/>
    <property type="match status" value="1"/>
</dbReference>
<evidence type="ECO:0000313" key="2">
    <source>
        <dbReference type="EMBL" id="ALP94868.1"/>
    </source>
</evidence>
<keyword evidence="2" id="KW-0067">ATP-binding</keyword>
<dbReference type="SUPFAM" id="SSF46785">
    <property type="entry name" value="Winged helix' DNA-binding domain"/>
    <property type="match status" value="1"/>
</dbReference>
<dbReference type="InterPro" id="IPR038461">
    <property type="entry name" value="Schlafen_AlbA_2_dom_sf"/>
</dbReference>